<keyword evidence="2" id="KW-0677">Repeat</keyword>
<reference evidence="4 5" key="1">
    <citation type="submission" date="2019-09" db="EMBL/GenBank/DDBJ databases">
        <authorList>
            <person name="Chandra G."/>
            <person name="Truman W A."/>
        </authorList>
    </citation>
    <scope>NUCLEOTIDE SEQUENCE [LARGE SCALE GENOMIC DNA]</scope>
    <source>
        <strain evidence="4">PS732</strain>
    </source>
</reference>
<evidence type="ECO:0000313" key="4">
    <source>
        <dbReference type="EMBL" id="VVO61412.1"/>
    </source>
</evidence>
<dbReference type="Gene3D" id="3.80.10.10">
    <property type="entry name" value="Ribonuclease Inhibitor"/>
    <property type="match status" value="1"/>
</dbReference>
<evidence type="ECO:0000313" key="5">
    <source>
        <dbReference type="Proteomes" id="UP000325779"/>
    </source>
</evidence>
<dbReference type="EMBL" id="CABVIJ010000003">
    <property type="protein sequence ID" value="VVO61412.1"/>
    <property type="molecule type" value="Genomic_DNA"/>
</dbReference>
<dbReference type="InterPro" id="IPR050216">
    <property type="entry name" value="LRR_domain-containing"/>
</dbReference>
<dbReference type="PANTHER" id="PTHR48051">
    <property type="match status" value="1"/>
</dbReference>
<accession>A0ABD7VAN4</accession>
<feature type="region of interest" description="Disordered" evidence="3">
    <location>
        <begin position="1"/>
        <end position="35"/>
    </location>
</feature>
<dbReference type="AlphaFoldDB" id="A0ABD7VAN4"/>
<dbReference type="InterPro" id="IPR032675">
    <property type="entry name" value="LRR_dom_sf"/>
</dbReference>
<dbReference type="PANTHER" id="PTHR48051:SF1">
    <property type="entry name" value="RAS SUPPRESSOR PROTEIN 1"/>
    <property type="match status" value="1"/>
</dbReference>
<evidence type="ECO:0000256" key="1">
    <source>
        <dbReference type="ARBA" id="ARBA00022614"/>
    </source>
</evidence>
<keyword evidence="1" id="KW-0433">Leucine-rich repeat</keyword>
<dbReference type="RefSeq" id="WP_150596063.1">
    <property type="nucleotide sequence ID" value="NZ_CABVIJ010000003.1"/>
</dbReference>
<feature type="compositionally biased region" description="Basic residues" evidence="3">
    <location>
        <begin position="1"/>
        <end position="12"/>
    </location>
</feature>
<proteinExistence type="predicted"/>
<comment type="caution">
    <text evidence="4">The sequence shown here is derived from an EMBL/GenBank/DDBJ whole genome shotgun (WGS) entry which is preliminary data.</text>
</comment>
<dbReference type="SUPFAM" id="SSF52058">
    <property type="entry name" value="L domain-like"/>
    <property type="match status" value="1"/>
</dbReference>
<gene>
    <name evidence="4" type="ORF">PS732_00834</name>
</gene>
<name>A0ABD7VAN4_PSEFL</name>
<protein>
    <recommendedName>
        <fullName evidence="6">Leucine-rich repeat domain-containing protein</fullName>
    </recommendedName>
</protein>
<evidence type="ECO:0008006" key="6">
    <source>
        <dbReference type="Google" id="ProtNLM"/>
    </source>
</evidence>
<evidence type="ECO:0000256" key="2">
    <source>
        <dbReference type="ARBA" id="ARBA00022737"/>
    </source>
</evidence>
<dbReference type="Proteomes" id="UP000325779">
    <property type="component" value="Unassembled WGS sequence"/>
</dbReference>
<sequence>MAGKPPKIKPAHTKNLDFNAGTPHRPPRVDPPLPSVSHRPDPLLSFWRPDSAEAVEVISVIPSLMPPATPDVGKLVAKSSLEDYWIPASNNLGEADALGIRALKQRQYVAVDEEHFVQVVRDAESGMFRAAITREREASGPLLAPDSEGRFWYPVDHGRTAALFHRMGYSIYEFSEVTVARILAVSGFDDTLARPVDSRLHPGALLQDTLRRFRLDQTMGRTEKQDRAALFQAHERAFELDCDENTLQLRRIFPELPKTFAEAIWRTTSSAERLHMHNQSGIPRRVAEEALMVLRAIRLARAVEGVYLNAVSHPDSDRLALHMVGRLADWPQQVRIEMRQGAFDGHLLNAIGDARSPARHVLVRQDAGYAVQSTDSPSPQTVNDLPSAVWSVLSPSQRKALGMTGGSGASLLQLIRAQPLPSNQAVSEVLGLAPLPYIYEAPFAPRRQAGHLRGGADHYPAAPKPVADRIRDLYPAISEDDVATFINERLHSDPHGVLIRLEKELAGLRQELARWSTEEPPHPTGGKAWSVDALAEQVQRRQKFSAMLQDIWQRKSVSQWGYGDYQFLSFFDFAGELPRLSARFEYVTELVLSAKNPGAQIGAFLDSFPNVQQLLVTGVEMKVFPPGIFQMRELRQLMLRNCSLRLSEATAEGLSRIETITYLSLEHNPLTVAPHVGYMHGLTELIMHDAHLSQMPSGIGGLKQLNVLSLENNLITDVGHELLDIPDTQALFIDLTGNPLTDVSRNRITQYLEQASMDREIKIIIEEVFSEAESDSDSSERGYWTDSES</sequence>
<evidence type="ECO:0000256" key="3">
    <source>
        <dbReference type="SAM" id="MobiDB-lite"/>
    </source>
</evidence>
<organism evidence="4 5">
    <name type="scientific">Pseudomonas fluorescens</name>
    <dbReference type="NCBI Taxonomy" id="294"/>
    <lineage>
        <taxon>Bacteria</taxon>
        <taxon>Pseudomonadati</taxon>
        <taxon>Pseudomonadota</taxon>
        <taxon>Gammaproteobacteria</taxon>
        <taxon>Pseudomonadales</taxon>
        <taxon>Pseudomonadaceae</taxon>
        <taxon>Pseudomonas</taxon>
    </lineage>
</organism>